<evidence type="ECO:0000256" key="1">
    <source>
        <dbReference type="ARBA" id="ARBA00004141"/>
    </source>
</evidence>
<feature type="transmembrane region" description="Helical" evidence="7">
    <location>
        <begin position="284"/>
        <end position="302"/>
    </location>
</feature>
<feature type="region of interest" description="Disordered" evidence="6">
    <location>
        <begin position="391"/>
        <end position="425"/>
    </location>
</feature>
<proteinExistence type="inferred from homology"/>
<dbReference type="OrthoDB" id="9799225at2"/>
<evidence type="ECO:0000256" key="7">
    <source>
        <dbReference type="SAM" id="Phobius"/>
    </source>
</evidence>
<keyword evidence="9" id="KW-1185">Reference proteome</keyword>
<evidence type="ECO:0000256" key="3">
    <source>
        <dbReference type="ARBA" id="ARBA00022692"/>
    </source>
</evidence>
<dbReference type="STRING" id="1577474.GA0111570_11239"/>
<feature type="transmembrane region" description="Helical" evidence="7">
    <location>
        <begin position="258"/>
        <end position="277"/>
    </location>
</feature>
<feature type="transmembrane region" description="Helical" evidence="7">
    <location>
        <begin position="84"/>
        <end position="105"/>
    </location>
</feature>
<gene>
    <name evidence="8" type="ORF">GA0111570_11239</name>
</gene>
<feature type="transmembrane region" description="Helical" evidence="7">
    <location>
        <begin position="29"/>
        <end position="49"/>
    </location>
</feature>
<organism evidence="8 9">
    <name type="scientific">Raineyella antarctica</name>
    <dbReference type="NCBI Taxonomy" id="1577474"/>
    <lineage>
        <taxon>Bacteria</taxon>
        <taxon>Bacillati</taxon>
        <taxon>Actinomycetota</taxon>
        <taxon>Actinomycetes</taxon>
        <taxon>Propionibacteriales</taxon>
        <taxon>Propionibacteriaceae</taxon>
        <taxon>Raineyella</taxon>
    </lineage>
</organism>
<keyword evidence="3 7" id="KW-0812">Transmembrane</keyword>
<evidence type="ECO:0000256" key="6">
    <source>
        <dbReference type="SAM" id="MobiDB-lite"/>
    </source>
</evidence>
<dbReference type="AlphaFoldDB" id="A0A1G6HR98"/>
<evidence type="ECO:0000313" key="9">
    <source>
        <dbReference type="Proteomes" id="UP000199086"/>
    </source>
</evidence>
<dbReference type="Proteomes" id="UP000199086">
    <property type="component" value="Unassembled WGS sequence"/>
</dbReference>
<evidence type="ECO:0000256" key="4">
    <source>
        <dbReference type="ARBA" id="ARBA00022989"/>
    </source>
</evidence>
<keyword evidence="5 7" id="KW-0472">Membrane</keyword>
<dbReference type="PANTHER" id="PTHR21716">
    <property type="entry name" value="TRANSMEMBRANE PROTEIN"/>
    <property type="match status" value="1"/>
</dbReference>
<dbReference type="PANTHER" id="PTHR21716:SF64">
    <property type="entry name" value="AI-2 TRANSPORT PROTEIN TQSA"/>
    <property type="match status" value="1"/>
</dbReference>
<protein>
    <submittedName>
        <fullName evidence="8">Predicted PurR-regulated permease PerM</fullName>
    </submittedName>
</protein>
<sequence>MGDSQPVGGGRTGADAPAPAALLPEKGPLPLGITLIFVMAGLVVVAMGLRYTASIFGPTFFAMTLVVTLSPMRQRLTRWHVPAWLTSVLMLVVLYAIIFGILYGFGASIAQLVQILPRYAGRFNTLYTDALVWLDGRGVDTSNADLLLSQLDFNRIIGVLQSVLDGVSSVGTIIFVLAMAVAFLLVDSTAMDGRLGSLRTDQPQLAACLADFGYRVRRYWVVNTLFGVIVAVLDTIVLMGLGVPLPLVWGLFAWVTNYIPNIGFVIGLVPPALVALLDGGPVDALIVVIAYSVLNFVIQSIIQPKFTGDAVGLNTTVTFVSLLFWTVVLGPIGSILAVPLTLFAKSLLIDSSPRLQWLNIFLRSRDIEEPPVRPQWPLHHVPSLPRWMPWSPGSDVRPTAPPLSSGPGATTGDGTSPGPGGDVEK</sequence>
<dbReference type="EMBL" id="FMYF01000012">
    <property type="protein sequence ID" value="SDB96678.1"/>
    <property type="molecule type" value="Genomic_DNA"/>
</dbReference>
<dbReference type="GO" id="GO:0055085">
    <property type="term" value="P:transmembrane transport"/>
    <property type="evidence" value="ECO:0007669"/>
    <property type="project" value="TreeGrafter"/>
</dbReference>
<feature type="transmembrane region" description="Helical" evidence="7">
    <location>
        <begin position="167"/>
        <end position="186"/>
    </location>
</feature>
<dbReference type="InterPro" id="IPR002549">
    <property type="entry name" value="AI-2E-like"/>
</dbReference>
<feature type="compositionally biased region" description="Gly residues" evidence="6">
    <location>
        <begin position="409"/>
        <end position="425"/>
    </location>
</feature>
<evidence type="ECO:0000313" key="8">
    <source>
        <dbReference type="EMBL" id="SDB96678.1"/>
    </source>
</evidence>
<keyword evidence="4 7" id="KW-1133">Transmembrane helix</keyword>
<accession>A0A1G6HR98</accession>
<dbReference type="RefSeq" id="WP_092612995.1">
    <property type="nucleotide sequence ID" value="NZ_FMYF01000012.1"/>
</dbReference>
<dbReference type="Pfam" id="PF01594">
    <property type="entry name" value="AI-2E_transport"/>
    <property type="match status" value="1"/>
</dbReference>
<feature type="transmembrane region" description="Helical" evidence="7">
    <location>
        <begin position="322"/>
        <end position="344"/>
    </location>
</feature>
<evidence type="ECO:0000256" key="2">
    <source>
        <dbReference type="ARBA" id="ARBA00009773"/>
    </source>
</evidence>
<dbReference type="GO" id="GO:0016020">
    <property type="term" value="C:membrane"/>
    <property type="evidence" value="ECO:0007669"/>
    <property type="project" value="UniProtKB-SubCell"/>
</dbReference>
<name>A0A1G6HR98_9ACTN</name>
<comment type="similarity">
    <text evidence="2">Belongs to the autoinducer-2 exporter (AI-2E) (TC 2.A.86) family.</text>
</comment>
<comment type="subcellular location">
    <subcellularLocation>
        <location evidence="1">Membrane</location>
        <topology evidence="1">Multi-pass membrane protein</topology>
    </subcellularLocation>
</comment>
<feature type="transmembrane region" description="Helical" evidence="7">
    <location>
        <begin position="225"/>
        <end position="252"/>
    </location>
</feature>
<reference evidence="8 9" key="1">
    <citation type="submission" date="2016-06" db="EMBL/GenBank/DDBJ databases">
        <authorList>
            <person name="Olsen C.W."/>
            <person name="Carey S."/>
            <person name="Hinshaw L."/>
            <person name="Karasin A.I."/>
        </authorList>
    </citation>
    <scope>NUCLEOTIDE SEQUENCE [LARGE SCALE GENOMIC DNA]</scope>
    <source>
        <strain evidence="8 9">LZ-22</strain>
    </source>
</reference>
<evidence type="ECO:0000256" key="5">
    <source>
        <dbReference type="ARBA" id="ARBA00023136"/>
    </source>
</evidence>